<name>A0ABU6IZ70_9ACTN</name>
<proteinExistence type="predicted"/>
<feature type="signal peptide" evidence="2">
    <location>
        <begin position="1"/>
        <end position="24"/>
    </location>
</feature>
<comment type="caution">
    <text evidence="3">The sequence shown here is derived from an EMBL/GenBank/DDBJ whole genome shotgun (WGS) entry which is preliminary data.</text>
</comment>
<dbReference type="RefSeq" id="WP_326454611.1">
    <property type="nucleotide sequence ID" value="NZ_JAYMFH010000005.1"/>
</dbReference>
<accession>A0ABU6IZ70</accession>
<sequence length="152" mass="15890">MKKSKIIAAVVCALALCVALAGCAGGGTEGGNNDANFQGDWMLSGGTNDGQELDADSIKAMEDMGLYVYVQLNEGGSAVISLFGTNMEGTWTAKDASTVTLEFEGDQFDATLENGELVMSVEGNSLRFAKGAIPPEATEVQRDENQQAEPEA</sequence>
<organism evidence="3 4">
    <name type="scientific">Adlercreutzia shanghongiae</name>
    <dbReference type="NCBI Taxonomy" id="3111773"/>
    <lineage>
        <taxon>Bacteria</taxon>
        <taxon>Bacillati</taxon>
        <taxon>Actinomycetota</taxon>
        <taxon>Coriobacteriia</taxon>
        <taxon>Eggerthellales</taxon>
        <taxon>Eggerthellaceae</taxon>
        <taxon>Adlercreutzia</taxon>
    </lineage>
</organism>
<evidence type="ECO:0000313" key="4">
    <source>
        <dbReference type="Proteomes" id="UP001343724"/>
    </source>
</evidence>
<keyword evidence="2" id="KW-0732">Signal</keyword>
<evidence type="ECO:0000256" key="2">
    <source>
        <dbReference type="SAM" id="SignalP"/>
    </source>
</evidence>
<feature type="region of interest" description="Disordered" evidence="1">
    <location>
        <begin position="132"/>
        <end position="152"/>
    </location>
</feature>
<keyword evidence="4" id="KW-1185">Reference proteome</keyword>
<evidence type="ECO:0008006" key="5">
    <source>
        <dbReference type="Google" id="ProtNLM"/>
    </source>
</evidence>
<protein>
    <recommendedName>
        <fullName evidence="5">Lipocalin-like domain-containing protein</fullName>
    </recommendedName>
</protein>
<evidence type="ECO:0000256" key="1">
    <source>
        <dbReference type="SAM" id="MobiDB-lite"/>
    </source>
</evidence>
<dbReference type="EMBL" id="JAYMFH010000005">
    <property type="protein sequence ID" value="MEC4294892.1"/>
    <property type="molecule type" value="Genomic_DNA"/>
</dbReference>
<dbReference type="PROSITE" id="PS51257">
    <property type="entry name" value="PROKAR_LIPOPROTEIN"/>
    <property type="match status" value="1"/>
</dbReference>
<reference evidence="3 4" key="1">
    <citation type="submission" date="2024-01" db="EMBL/GenBank/DDBJ databases">
        <title>novel species in genus Adlercreutzia.</title>
        <authorList>
            <person name="Liu X."/>
        </authorList>
    </citation>
    <scope>NUCLEOTIDE SEQUENCE [LARGE SCALE GENOMIC DNA]</scope>
    <source>
        <strain evidence="3 4">R22</strain>
    </source>
</reference>
<evidence type="ECO:0000313" key="3">
    <source>
        <dbReference type="EMBL" id="MEC4294892.1"/>
    </source>
</evidence>
<gene>
    <name evidence="3" type="ORF">VJ920_06190</name>
</gene>
<feature type="chain" id="PRO_5045214780" description="Lipocalin-like domain-containing protein" evidence="2">
    <location>
        <begin position="25"/>
        <end position="152"/>
    </location>
</feature>
<dbReference type="Proteomes" id="UP001343724">
    <property type="component" value="Unassembled WGS sequence"/>
</dbReference>